<accession>A0A2V2A3J7</accession>
<evidence type="ECO:0000313" key="2">
    <source>
        <dbReference type="EMBL" id="PWK13654.1"/>
    </source>
</evidence>
<name>A0A2V2A3J7_PSYIM</name>
<dbReference type="GO" id="GO:0004519">
    <property type="term" value="F:endonuclease activity"/>
    <property type="evidence" value="ECO:0007669"/>
    <property type="project" value="UniProtKB-KW"/>
</dbReference>
<dbReference type="InterPro" id="IPR027805">
    <property type="entry name" value="Transposase_HTH_dom"/>
</dbReference>
<keyword evidence="2" id="KW-0378">Hydrolase</keyword>
<dbReference type="AlphaFoldDB" id="A0A2V2A3J7"/>
<dbReference type="RefSeq" id="WP_157292339.1">
    <property type="nucleotide sequence ID" value="NZ_CAJGZY010000033.1"/>
</dbReference>
<dbReference type="GeneID" id="60254855"/>
<dbReference type="Proteomes" id="UP000245655">
    <property type="component" value="Unassembled WGS sequence"/>
</dbReference>
<evidence type="ECO:0000313" key="3">
    <source>
        <dbReference type="Proteomes" id="UP000245655"/>
    </source>
</evidence>
<reference evidence="2 3" key="1">
    <citation type="submission" date="2018-05" db="EMBL/GenBank/DDBJ databases">
        <title>Genomic Encyclopedia of Type Strains, Phase IV (KMG-IV): sequencing the most valuable type-strain genomes for metagenomic binning, comparative biology and taxonomic classification.</title>
        <authorList>
            <person name="Goeker M."/>
        </authorList>
    </citation>
    <scope>NUCLEOTIDE SEQUENCE [LARGE SCALE GENOMIC DNA]</scope>
    <source>
        <strain evidence="2 3">DSM 7229</strain>
    </source>
</reference>
<keyword evidence="2" id="KW-0540">Nuclease</keyword>
<proteinExistence type="predicted"/>
<comment type="caution">
    <text evidence="2">The sequence shown here is derived from an EMBL/GenBank/DDBJ whole genome shotgun (WGS) entry which is preliminary data.</text>
</comment>
<gene>
    <name evidence="2" type="ORF">C8D84_104136</name>
</gene>
<dbReference type="Pfam" id="PF13613">
    <property type="entry name" value="HTH_Tnp_4"/>
    <property type="match status" value="1"/>
</dbReference>
<sequence>MQEHEASKTKSGRLSALSLEAQILLAMTYWYEYRTLYHIGMHFNVHDSSASRIVRKAEDTLVNSGRFDLP</sequence>
<keyword evidence="3" id="KW-1185">Reference proteome</keyword>
<keyword evidence="2" id="KW-0255">Endonuclease</keyword>
<feature type="domain" description="Transposase Helix-turn-helix" evidence="1">
    <location>
        <begin position="16"/>
        <end position="66"/>
    </location>
</feature>
<protein>
    <submittedName>
        <fullName evidence="2">DDE superfamily endonuclease</fullName>
    </submittedName>
</protein>
<organism evidence="2 3">
    <name type="scientific">Psychrobacter immobilis</name>
    <dbReference type="NCBI Taxonomy" id="498"/>
    <lineage>
        <taxon>Bacteria</taxon>
        <taxon>Pseudomonadati</taxon>
        <taxon>Pseudomonadota</taxon>
        <taxon>Gammaproteobacteria</taxon>
        <taxon>Moraxellales</taxon>
        <taxon>Moraxellaceae</taxon>
        <taxon>Psychrobacter</taxon>
    </lineage>
</organism>
<evidence type="ECO:0000259" key="1">
    <source>
        <dbReference type="Pfam" id="PF13613"/>
    </source>
</evidence>
<dbReference type="EMBL" id="QGGM01000004">
    <property type="protein sequence ID" value="PWK13654.1"/>
    <property type="molecule type" value="Genomic_DNA"/>
</dbReference>